<feature type="region of interest" description="Disordered" evidence="1">
    <location>
        <begin position="1"/>
        <end position="28"/>
    </location>
</feature>
<organism evidence="3">
    <name type="scientific">marine sediment metagenome</name>
    <dbReference type="NCBI Taxonomy" id="412755"/>
    <lineage>
        <taxon>unclassified sequences</taxon>
        <taxon>metagenomes</taxon>
        <taxon>ecological metagenomes</taxon>
    </lineage>
</organism>
<name>A0A0F9TL27_9ZZZZ</name>
<evidence type="ECO:0000256" key="1">
    <source>
        <dbReference type="SAM" id="MobiDB-lite"/>
    </source>
</evidence>
<comment type="caution">
    <text evidence="3">The sequence shown here is derived from an EMBL/GenBank/DDBJ whole genome shotgun (WGS) entry which is preliminary data.</text>
</comment>
<evidence type="ECO:0000259" key="2">
    <source>
        <dbReference type="PROSITE" id="PS00028"/>
    </source>
</evidence>
<proteinExistence type="predicted"/>
<reference evidence="3" key="1">
    <citation type="journal article" date="2015" name="Nature">
        <title>Complex archaea that bridge the gap between prokaryotes and eukaryotes.</title>
        <authorList>
            <person name="Spang A."/>
            <person name="Saw J.H."/>
            <person name="Jorgensen S.L."/>
            <person name="Zaremba-Niedzwiedzka K."/>
            <person name="Martijn J."/>
            <person name="Lind A.E."/>
            <person name="van Eijk R."/>
            <person name="Schleper C."/>
            <person name="Guy L."/>
            <person name="Ettema T.J."/>
        </authorList>
    </citation>
    <scope>NUCLEOTIDE SEQUENCE</scope>
</reference>
<feature type="domain" description="C2H2-type" evidence="2">
    <location>
        <begin position="139"/>
        <end position="161"/>
    </location>
</feature>
<accession>A0A0F9TL27</accession>
<evidence type="ECO:0000313" key="3">
    <source>
        <dbReference type="EMBL" id="KKN75612.1"/>
    </source>
</evidence>
<sequence>MSQQHSHNDGETHHTHHLSDHTTNPLAMHNLPAAEGEGAVCSCRCHIEGRVDDLGEVQGHKSVNCPCLWPAPDTAPRIISGPGHNQHCCRCGSHQKEFDLIQHRAMCENIRREQGWDQCRFCTPTDIYLAPGHITRTDCPAGCNWTFITKSGMATHLKNKHPGWELSDDRTRINSPVAGGYDAGRHSRDAEVVALQEQLAAAITEIKLAVGDKRAIQDELEGERDAARERERALVEAGKVLRDEAATEYRLVDAVKAWDEAKDTAIAASKEK</sequence>
<protein>
    <recommendedName>
        <fullName evidence="2">C2H2-type domain-containing protein</fullName>
    </recommendedName>
</protein>
<gene>
    <name evidence="3" type="ORF">LCGC14_0378500</name>
</gene>
<dbReference type="PROSITE" id="PS00028">
    <property type="entry name" value="ZINC_FINGER_C2H2_1"/>
    <property type="match status" value="1"/>
</dbReference>
<dbReference type="AlphaFoldDB" id="A0A0F9TL27"/>
<dbReference type="EMBL" id="LAZR01000306">
    <property type="protein sequence ID" value="KKN75612.1"/>
    <property type="molecule type" value="Genomic_DNA"/>
</dbReference>
<feature type="compositionally biased region" description="Basic and acidic residues" evidence="1">
    <location>
        <begin position="1"/>
        <end position="20"/>
    </location>
</feature>
<dbReference type="InterPro" id="IPR013087">
    <property type="entry name" value="Znf_C2H2_type"/>
</dbReference>